<dbReference type="EMBL" id="PKSM01000052">
    <property type="protein sequence ID" value="POW19210.1"/>
    <property type="molecule type" value="Genomic_DNA"/>
</dbReference>
<organism evidence="1 2">
    <name type="scientific">Puccinia striiformis</name>
    <dbReference type="NCBI Taxonomy" id="27350"/>
    <lineage>
        <taxon>Eukaryota</taxon>
        <taxon>Fungi</taxon>
        <taxon>Dikarya</taxon>
        <taxon>Basidiomycota</taxon>
        <taxon>Pucciniomycotina</taxon>
        <taxon>Pucciniomycetes</taxon>
        <taxon>Pucciniales</taxon>
        <taxon>Pucciniaceae</taxon>
        <taxon>Puccinia</taxon>
    </lineage>
</organism>
<sequence>MDSILQLLETDGCSIYKNLPKLAPMVIVDDHDDDDNQFDSNENGRKIISACKLWEDMIGETVDESPVSSSPNLHLVSTTSEQNFQKQSLYELIEQERDLDPRSHFQQLTNIKRHSHSAAHYKHQHNHKSVRYTKGI</sequence>
<reference evidence="1 2" key="1">
    <citation type="submission" date="2017-12" db="EMBL/GenBank/DDBJ databases">
        <title>Gene loss provides genomic basis for host adaptation in cereal stripe rust fungi.</title>
        <authorList>
            <person name="Xia C."/>
        </authorList>
    </citation>
    <scope>NUCLEOTIDE SEQUENCE [LARGE SCALE GENOMIC DNA]</scope>
    <source>
        <strain evidence="1 2">93TX-2</strain>
    </source>
</reference>
<name>A0A2S4WBQ8_9BASI</name>
<comment type="caution">
    <text evidence="1">The sequence shown here is derived from an EMBL/GenBank/DDBJ whole genome shotgun (WGS) entry which is preliminary data.</text>
</comment>
<dbReference type="AlphaFoldDB" id="A0A2S4WBQ8"/>
<accession>A0A2S4WBQ8</accession>
<dbReference type="VEuPathDB" id="FungiDB:PSTT_02141"/>
<dbReference type="OrthoDB" id="27603at2759"/>
<dbReference type="Proteomes" id="UP000238274">
    <property type="component" value="Unassembled WGS sequence"/>
</dbReference>
<reference evidence="2" key="2">
    <citation type="journal article" date="2018" name="BMC Genomics">
        <title>Genomic insights into host adaptation between the wheat stripe rust pathogen (Puccinia striiformis f. sp. tritici) and the barley stripe rust pathogen (Puccinia striiformis f. sp. hordei).</title>
        <authorList>
            <person name="Xia C."/>
            <person name="Wang M."/>
            <person name="Yin C."/>
            <person name="Cornejo O.E."/>
            <person name="Hulbert S.H."/>
            <person name="Chen X."/>
        </authorList>
    </citation>
    <scope>NUCLEOTIDE SEQUENCE [LARGE SCALE GENOMIC DNA]</scope>
    <source>
        <strain evidence="2">93TX-2</strain>
    </source>
</reference>
<reference evidence="2" key="3">
    <citation type="journal article" date="2018" name="Mol. Plant Microbe Interact.">
        <title>Genome sequence resources for the wheat stripe rust pathogen (Puccinia striiformis f. sp. tritici) and the barley stripe rust pathogen (Puccinia striiformis f. sp. hordei).</title>
        <authorList>
            <person name="Xia C."/>
            <person name="Wang M."/>
            <person name="Yin C."/>
            <person name="Cornejo O.E."/>
            <person name="Hulbert S.H."/>
            <person name="Chen X."/>
        </authorList>
    </citation>
    <scope>NUCLEOTIDE SEQUENCE [LARGE SCALE GENOMIC DNA]</scope>
    <source>
        <strain evidence="2">93TX-2</strain>
    </source>
</reference>
<evidence type="ECO:0000313" key="1">
    <source>
        <dbReference type="EMBL" id="POW19210.1"/>
    </source>
</evidence>
<protein>
    <submittedName>
        <fullName evidence="1">Uncharacterized protein</fullName>
    </submittedName>
</protein>
<keyword evidence="2" id="KW-1185">Reference proteome</keyword>
<dbReference type="VEuPathDB" id="FungiDB:PSHT_04908"/>
<evidence type="ECO:0000313" key="2">
    <source>
        <dbReference type="Proteomes" id="UP000238274"/>
    </source>
</evidence>
<gene>
    <name evidence="1" type="ORF">PSHT_04908</name>
</gene>
<proteinExistence type="predicted"/>